<protein>
    <recommendedName>
        <fullName evidence="4">PepSY domain-containing protein</fullName>
    </recommendedName>
</protein>
<sequence>MMRSISMVAAFLWASCAWAGDAKVDPSTYVPYTARSNPRNTAKWGAEALPGINRLRKEAAHKVARFKACNGISTSELSEQRSAAPDKWIVVVTCRNGMKFYVAREDISNGNQTMAAPMLGRPA</sequence>
<organism evidence="2 3">
    <name type="scientific">Methylobacterium adhaesivum</name>
    <dbReference type="NCBI Taxonomy" id="333297"/>
    <lineage>
        <taxon>Bacteria</taxon>
        <taxon>Pseudomonadati</taxon>
        <taxon>Pseudomonadota</taxon>
        <taxon>Alphaproteobacteria</taxon>
        <taxon>Hyphomicrobiales</taxon>
        <taxon>Methylobacteriaceae</taxon>
        <taxon>Methylobacterium</taxon>
    </lineage>
</organism>
<dbReference type="PROSITE" id="PS51257">
    <property type="entry name" value="PROKAR_LIPOPROTEIN"/>
    <property type="match status" value="1"/>
</dbReference>
<keyword evidence="1" id="KW-0732">Signal</keyword>
<accession>A0ABT8BF41</accession>
<evidence type="ECO:0008006" key="4">
    <source>
        <dbReference type="Google" id="ProtNLM"/>
    </source>
</evidence>
<feature type="chain" id="PRO_5045054938" description="PepSY domain-containing protein" evidence="1">
    <location>
        <begin position="20"/>
        <end position="123"/>
    </location>
</feature>
<dbReference type="EMBL" id="JAUFPX010000002">
    <property type="protein sequence ID" value="MDN3590165.1"/>
    <property type="molecule type" value="Genomic_DNA"/>
</dbReference>
<name>A0ABT8BF41_9HYPH</name>
<comment type="caution">
    <text evidence="2">The sequence shown here is derived from an EMBL/GenBank/DDBJ whole genome shotgun (WGS) entry which is preliminary data.</text>
</comment>
<evidence type="ECO:0000313" key="2">
    <source>
        <dbReference type="EMBL" id="MDN3590165.1"/>
    </source>
</evidence>
<evidence type="ECO:0000313" key="3">
    <source>
        <dbReference type="Proteomes" id="UP001224644"/>
    </source>
</evidence>
<evidence type="ECO:0000256" key="1">
    <source>
        <dbReference type="SAM" id="SignalP"/>
    </source>
</evidence>
<gene>
    <name evidence="2" type="ORF">QWZ12_05995</name>
</gene>
<feature type="signal peptide" evidence="1">
    <location>
        <begin position="1"/>
        <end position="19"/>
    </location>
</feature>
<keyword evidence="3" id="KW-1185">Reference proteome</keyword>
<proteinExistence type="predicted"/>
<dbReference type="RefSeq" id="WP_238221492.1">
    <property type="nucleotide sequence ID" value="NZ_BPQD01000001.1"/>
</dbReference>
<dbReference type="Proteomes" id="UP001224644">
    <property type="component" value="Unassembled WGS sequence"/>
</dbReference>
<reference evidence="3" key="1">
    <citation type="journal article" date="2019" name="Int. J. Syst. Evol. Microbiol.">
        <title>The Global Catalogue of Microorganisms (GCM) 10K type strain sequencing project: providing services to taxonomists for standard genome sequencing and annotation.</title>
        <authorList>
            <consortium name="The Broad Institute Genomics Platform"/>
            <consortium name="The Broad Institute Genome Sequencing Center for Infectious Disease"/>
            <person name="Wu L."/>
            <person name="Ma J."/>
        </authorList>
    </citation>
    <scope>NUCLEOTIDE SEQUENCE [LARGE SCALE GENOMIC DNA]</scope>
    <source>
        <strain evidence="3">CECT 7069</strain>
    </source>
</reference>